<dbReference type="NCBIfam" id="TIGR00974">
    <property type="entry name" value="3a0107s02c"/>
    <property type="match status" value="1"/>
</dbReference>
<feature type="transmembrane region" description="Helical" evidence="8">
    <location>
        <begin position="64"/>
        <end position="89"/>
    </location>
</feature>
<keyword evidence="6 8" id="KW-1133">Transmembrane helix</keyword>
<dbReference type="GO" id="GO:0005315">
    <property type="term" value="F:phosphate transmembrane transporter activity"/>
    <property type="evidence" value="ECO:0007669"/>
    <property type="project" value="InterPro"/>
</dbReference>
<evidence type="ECO:0000256" key="4">
    <source>
        <dbReference type="ARBA" id="ARBA00022475"/>
    </source>
</evidence>
<dbReference type="SUPFAM" id="SSF161098">
    <property type="entry name" value="MetI-like"/>
    <property type="match status" value="1"/>
</dbReference>
<dbReference type="PANTHER" id="PTHR43470">
    <property type="entry name" value="PHOSPHATE TRANSPORT SYSTEM PERMEASE PROTEIN PSTA-RELATED"/>
    <property type="match status" value="1"/>
</dbReference>
<feature type="transmembrane region" description="Helical" evidence="8">
    <location>
        <begin position="109"/>
        <end position="127"/>
    </location>
</feature>
<dbReference type="InterPro" id="IPR000515">
    <property type="entry name" value="MetI-like"/>
</dbReference>
<feature type="domain" description="ABC transmembrane type-1" evidence="9">
    <location>
        <begin position="64"/>
        <end position="270"/>
    </location>
</feature>
<evidence type="ECO:0000313" key="10">
    <source>
        <dbReference type="EMBL" id="PJJ27178.1"/>
    </source>
</evidence>
<evidence type="ECO:0000256" key="2">
    <source>
        <dbReference type="ARBA" id="ARBA00007069"/>
    </source>
</evidence>
<evidence type="ECO:0000256" key="8">
    <source>
        <dbReference type="RuleBase" id="RU363043"/>
    </source>
</evidence>
<dbReference type="RefSeq" id="WP_100303843.1">
    <property type="nucleotide sequence ID" value="NZ_PGET01000001.1"/>
</dbReference>
<reference evidence="10 11" key="1">
    <citation type="submission" date="2017-11" db="EMBL/GenBank/DDBJ databases">
        <title>Understudied soil microbes with underappreciated capabilities: Untangling the Clostridium saccharolyticum group.</title>
        <authorList>
            <person name="Leschine S."/>
        </authorList>
    </citation>
    <scope>NUCLEOTIDE SEQUENCE [LARGE SCALE GENOMIC DNA]</scope>
    <source>
        <strain evidence="10 11">18A</strain>
    </source>
</reference>
<gene>
    <name evidence="10" type="ORF">H171_0635</name>
</gene>
<dbReference type="Pfam" id="PF00528">
    <property type="entry name" value="BPD_transp_1"/>
    <property type="match status" value="1"/>
</dbReference>
<sequence length="278" mass="30151">MRINAKTSEKIAKVLIWTAALLVIAILFSIIIHILVKGIPMLSWQFLTDIPRDMGRSGGISSSIVGTLIVTAVAVIVATPFGIGTAIYLTEYTRESRVTRIIRFSAESLAGIPSIVYGLFGFIFFVIYLKMGWSILSGGLTMAIMILPTIIRTSEEAIRTVPQLYREVGFSLGLTKWQAITRTVLPSALPGIVNGVILSIGRCVAETAAVILTAGSALRMPTSIFSPTRTMAVHFYILAREGISMDNAYGTAALLIILILLLNVGFNMLVNRFIAKGR</sequence>
<evidence type="ECO:0000256" key="7">
    <source>
        <dbReference type="ARBA" id="ARBA00023136"/>
    </source>
</evidence>
<evidence type="ECO:0000256" key="1">
    <source>
        <dbReference type="ARBA" id="ARBA00004651"/>
    </source>
</evidence>
<keyword evidence="5 8" id="KW-0812">Transmembrane</keyword>
<dbReference type="GO" id="GO:0035435">
    <property type="term" value="P:phosphate ion transmembrane transport"/>
    <property type="evidence" value="ECO:0007669"/>
    <property type="project" value="InterPro"/>
</dbReference>
<dbReference type="Proteomes" id="UP000231092">
    <property type="component" value="Unassembled WGS sequence"/>
</dbReference>
<accession>A0A2M8Z142</accession>
<dbReference type="InterPro" id="IPR035906">
    <property type="entry name" value="MetI-like_sf"/>
</dbReference>
<evidence type="ECO:0000256" key="6">
    <source>
        <dbReference type="ARBA" id="ARBA00022989"/>
    </source>
</evidence>
<dbReference type="OrthoDB" id="9785113at2"/>
<feature type="transmembrane region" description="Helical" evidence="8">
    <location>
        <begin position="12"/>
        <end position="36"/>
    </location>
</feature>
<keyword evidence="7 8" id="KW-0472">Membrane</keyword>
<feature type="transmembrane region" description="Helical" evidence="8">
    <location>
        <begin position="248"/>
        <end position="270"/>
    </location>
</feature>
<organism evidence="10 11">
    <name type="scientific">[Clostridium] celerecrescens 18A</name>
    <dbReference type="NCBI Taxonomy" id="1286362"/>
    <lineage>
        <taxon>Bacteria</taxon>
        <taxon>Bacillati</taxon>
        <taxon>Bacillota</taxon>
        <taxon>Clostridia</taxon>
        <taxon>Lachnospirales</taxon>
        <taxon>Lachnospiraceae</taxon>
        <taxon>Lacrimispora</taxon>
    </lineage>
</organism>
<evidence type="ECO:0000313" key="11">
    <source>
        <dbReference type="Proteomes" id="UP000231092"/>
    </source>
</evidence>
<comment type="caution">
    <text evidence="10">The sequence shown here is derived from an EMBL/GenBank/DDBJ whole genome shotgun (WGS) entry which is preliminary data.</text>
</comment>
<dbReference type="CDD" id="cd06261">
    <property type="entry name" value="TM_PBP2"/>
    <property type="match status" value="1"/>
</dbReference>
<evidence type="ECO:0000259" key="9">
    <source>
        <dbReference type="PROSITE" id="PS50928"/>
    </source>
</evidence>
<keyword evidence="3" id="KW-0813">Transport</keyword>
<feature type="transmembrane region" description="Helical" evidence="8">
    <location>
        <begin position="133"/>
        <end position="151"/>
    </location>
</feature>
<dbReference type="PANTHER" id="PTHR43470:SF3">
    <property type="entry name" value="PHOSPHATE TRANSPORT SYSTEM PERMEASE PROTEIN PSTA-RELATED"/>
    <property type="match status" value="1"/>
</dbReference>
<dbReference type="Gene3D" id="1.10.3720.10">
    <property type="entry name" value="MetI-like"/>
    <property type="match status" value="1"/>
</dbReference>
<comment type="caution">
    <text evidence="8">Lacks conserved residue(s) required for the propagation of feature annotation.</text>
</comment>
<evidence type="ECO:0000256" key="3">
    <source>
        <dbReference type="ARBA" id="ARBA00022448"/>
    </source>
</evidence>
<dbReference type="EMBL" id="PGET01000001">
    <property type="protein sequence ID" value="PJJ27178.1"/>
    <property type="molecule type" value="Genomic_DNA"/>
</dbReference>
<dbReference type="AlphaFoldDB" id="A0A2M8Z142"/>
<proteinExistence type="inferred from homology"/>
<comment type="similarity">
    <text evidence="2 8">Belongs to the binding-protein-dependent transport system permease family. CysTW subfamily.</text>
</comment>
<dbReference type="GO" id="GO:0005886">
    <property type="term" value="C:plasma membrane"/>
    <property type="evidence" value="ECO:0007669"/>
    <property type="project" value="UniProtKB-SubCell"/>
</dbReference>
<dbReference type="InterPro" id="IPR005672">
    <property type="entry name" value="Phosphate_PstA"/>
</dbReference>
<comment type="subcellular location">
    <subcellularLocation>
        <location evidence="1 8">Cell membrane</location>
        <topology evidence="1 8">Multi-pass membrane protein</topology>
    </subcellularLocation>
</comment>
<name>A0A2M8Z142_9FIRM</name>
<evidence type="ECO:0000256" key="5">
    <source>
        <dbReference type="ARBA" id="ARBA00022692"/>
    </source>
</evidence>
<protein>
    <recommendedName>
        <fullName evidence="8">Phosphate transport system permease protein PstA</fullName>
    </recommendedName>
</protein>
<dbReference type="PROSITE" id="PS50928">
    <property type="entry name" value="ABC_TM1"/>
    <property type="match status" value="1"/>
</dbReference>
<keyword evidence="4 8" id="KW-1003">Cell membrane</keyword>